<dbReference type="PANTHER" id="PTHR31832">
    <property type="entry name" value="B-BOX ZINC FINGER PROTEIN 22"/>
    <property type="match status" value="1"/>
</dbReference>
<dbReference type="PROSITE" id="PS50119">
    <property type="entry name" value="ZF_BBOX"/>
    <property type="match status" value="2"/>
</dbReference>
<evidence type="ECO:0000256" key="8">
    <source>
        <dbReference type="ARBA" id="ARBA00023242"/>
    </source>
</evidence>
<dbReference type="Gene3D" id="3.30.160.60">
    <property type="entry name" value="Classic Zinc Finger"/>
    <property type="match status" value="1"/>
</dbReference>
<dbReference type="GO" id="GO:0008270">
    <property type="term" value="F:zinc ion binding"/>
    <property type="evidence" value="ECO:0007669"/>
    <property type="project" value="UniProtKB-KW"/>
</dbReference>
<sequence length="290" mass="31254">MKILCNACEAAEARVYCCADEAALCWECDQKVHAANKLASKHQRVPLTSSSSSMVPKCDICQDALGYFFCLNDRALLCRKCDVSIHSVNSLVSAHQRFLVTGVRVGIEPNERTSSVAREQGIPQPPPKLASEGSLSMSLSRGEHKAGPNQVGWNESFPVSRAVVNGGATTPSMSGWPLNEFFGADFNHDCGFQGNESSKANSGKLGNSEDSSVHRCGDEELELECCMDQVPDMRWTVPEITSPPTSSGVNWPRNPRSAAEASVFVPDIGGSSFHGAAAAKRRRPIGDFPH</sequence>
<dbReference type="InterPro" id="IPR000315">
    <property type="entry name" value="Znf_B-box"/>
</dbReference>
<dbReference type="FunFam" id="3.30.160.60:FF:000589">
    <property type="entry name" value="B-box zinc finger protein 22"/>
    <property type="match status" value="1"/>
</dbReference>
<dbReference type="PANTHER" id="PTHR31832:SF68">
    <property type="entry name" value="B-BOX ZINC FINGER PROTEIN 22"/>
    <property type="match status" value="1"/>
</dbReference>
<keyword evidence="8" id="KW-0539">Nucleus</keyword>
<dbReference type="InterPro" id="IPR051979">
    <property type="entry name" value="B-box_zinc_finger"/>
</dbReference>
<proteinExistence type="predicted"/>
<evidence type="ECO:0000313" key="13">
    <source>
        <dbReference type="Proteomes" id="UP001189122"/>
    </source>
</evidence>
<evidence type="ECO:0000256" key="1">
    <source>
        <dbReference type="ARBA" id="ARBA00004123"/>
    </source>
</evidence>
<evidence type="ECO:0000256" key="9">
    <source>
        <dbReference type="PROSITE-ProRule" id="PRU00024"/>
    </source>
</evidence>
<keyword evidence="4 9" id="KW-0863">Zinc-finger</keyword>
<keyword evidence="2" id="KW-0479">Metal-binding</keyword>
<dbReference type="InterPro" id="IPR049808">
    <property type="entry name" value="CONSTANS-like_Bbox1"/>
</dbReference>
<dbReference type="GO" id="GO:0009640">
    <property type="term" value="P:photomorphogenesis"/>
    <property type="evidence" value="ECO:0007669"/>
    <property type="project" value="TreeGrafter"/>
</dbReference>
<gene>
    <name evidence="12" type="ORF">SI7747_09012081</name>
</gene>
<dbReference type="EMBL" id="CACRZD030000009">
    <property type="protein sequence ID" value="CAA6665692.1"/>
    <property type="molecule type" value="Genomic_DNA"/>
</dbReference>
<evidence type="ECO:0000259" key="11">
    <source>
        <dbReference type="PROSITE" id="PS50119"/>
    </source>
</evidence>
<protein>
    <recommendedName>
        <fullName evidence="11">B box-type domain-containing protein</fullName>
    </recommendedName>
</protein>
<evidence type="ECO:0000256" key="4">
    <source>
        <dbReference type="ARBA" id="ARBA00022771"/>
    </source>
</evidence>
<dbReference type="GO" id="GO:0006355">
    <property type="term" value="P:regulation of DNA-templated transcription"/>
    <property type="evidence" value="ECO:0007669"/>
    <property type="project" value="TreeGrafter"/>
</dbReference>
<evidence type="ECO:0000256" key="10">
    <source>
        <dbReference type="SAM" id="MobiDB-lite"/>
    </source>
</evidence>
<organism evidence="12">
    <name type="scientific">Spirodela intermedia</name>
    <name type="common">Intermediate duckweed</name>
    <dbReference type="NCBI Taxonomy" id="51605"/>
    <lineage>
        <taxon>Eukaryota</taxon>
        <taxon>Viridiplantae</taxon>
        <taxon>Streptophyta</taxon>
        <taxon>Embryophyta</taxon>
        <taxon>Tracheophyta</taxon>
        <taxon>Spermatophyta</taxon>
        <taxon>Magnoliopsida</taxon>
        <taxon>Liliopsida</taxon>
        <taxon>Araceae</taxon>
        <taxon>Lemnoideae</taxon>
        <taxon>Spirodela</taxon>
    </lineage>
</organism>
<dbReference type="SMART" id="SM00336">
    <property type="entry name" value="BBOX"/>
    <property type="match status" value="2"/>
</dbReference>
<feature type="domain" description="B box-type" evidence="11">
    <location>
        <begin position="58"/>
        <end position="100"/>
    </location>
</feature>
<keyword evidence="6" id="KW-0805">Transcription regulation</keyword>
<evidence type="ECO:0000256" key="6">
    <source>
        <dbReference type="ARBA" id="ARBA00023015"/>
    </source>
</evidence>
<feature type="region of interest" description="Disordered" evidence="10">
    <location>
        <begin position="111"/>
        <end position="152"/>
    </location>
</feature>
<dbReference type="AlphaFoldDB" id="A0A7I8J8C4"/>
<accession>A0A7I8J8C4</accession>
<reference evidence="12 13" key="1">
    <citation type="submission" date="2019-12" db="EMBL/GenBank/DDBJ databases">
        <authorList>
            <person name="Scholz U."/>
            <person name="Mascher M."/>
            <person name="Fiebig A."/>
        </authorList>
    </citation>
    <scope>NUCLEOTIDE SEQUENCE</scope>
</reference>
<dbReference type="Proteomes" id="UP001189122">
    <property type="component" value="Unassembled WGS sequence"/>
</dbReference>
<feature type="domain" description="B box-type" evidence="11">
    <location>
        <begin position="1"/>
        <end position="47"/>
    </location>
</feature>
<evidence type="ECO:0000313" key="12">
    <source>
        <dbReference type="EMBL" id="CAA2626378.1"/>
    </source>
</evidence>
<keyword evidence="3" id="KW-0677">Repeat</keyword>
<comment type="subcellular location">
    <subcellularLocation>
        <location evidence="1">Nucleus</location>
    </subcellularLocation>
</comment>
<keyword evidence="5" id="KW-0862">Zinc</keyword>
<keyword evidence="13" id="KW-1185">Reference proteome</keyword>
<evidence type="ECO:0000256" key="5">
    <source>
        <dbReference type="ARBA" id="ARBA00022833"/>
    </source>
</evidence>
<evidence type="ECO:0000256" key="3">
    <source>
        <dbReference type="ARBA" id="ARBA00022737"/>
    </source>
</evidence>
<evidence type="ECO:0000256" key="7">
    <source>
        <dbReference type="ARBA" id="ARBA00023163"/>
    </source>
</evidence>
<dbReference type="EMBL" id="LR743596">
    <property type="protein sequence ID" value="CAA2626378.1"/>
    <property type="molecule type" value="Genomic_DNA"/>
</dbReference>
<dbReference type="Pfam" id="PF00643">
    <property type="entry name" value="zf-B_box"/>
    <property type="match status" value="2"/>
</dbReference>
<evidence type="ECO:0000256" key="2">
    <source>
        <dbReference type="ARBA" id="ARBA00022723"/>
    </source>
</evidence>
<dbReference type="GO" id="GO:0005634">
    <property type="term" value="C:nucleus"/>
    <property type="evidence" value="ECO:0007669"/>
    <property type="project" value="UniProtKB-SubCell"/>
</dbReference>
<keyword evidence="7" id="KW-0804">Transcription</keyword>
<name>A0A7I8J8C4_SPIIN</name>
<dbReference type="CDD" id="cd19821">
    <property type="entry name" value="Bbox1_BBX-like"/>
    <property type="match status" value="2"/>
</dbReference>